<evidence type="ECO:0000313" key="2">
    <source>
        <dbReference type="EMBL" id="ORZ39968.1"/>
    </source>
</evidence>
<keyword evidence="1" id="KW-0812">Transmembrane</keyword>
<dbReference type="EMBL" id="MCFL01000004">
    <property type="protein sequence ID" value="ORZ39968.1"/>
    <property type="molecule type" value="Genomic_DNA"/>
</dbReference>
<protein>
    <recommendedName>
        <fullName evidence="4">Tryptophan-rich sensory protein</fullName>
    </recommendedName>
</protein>
<reference evidence="2 3" key="1">
    <citation type="submission" date="2016-07" db="EMBL/GenBank/DDBJ databases">
        <title>Pervasive Adenine N6-methylation of Active Genes in Fungi.</title>
        <authorList>
            <consortium name="DOE Joint Genome Institute"/>
            <person name="Mondo S.J."/>
            <person name="Dannebaum R.O."/>
            <person name="Kuo R.C."/>
            <person name="Labutti K."/>
            <person name="Haridas S."/>
            <person name="Kuo A."/>
            <person name="Salamov A."/>
            <person name="Ahrendt S.R."/>
            <person name="Lipzen A."/>
            <person name="Sullivan W."/>
            <person name="Andreopoulos W.B."/>
            <person name="Clum A."/>
            <person name="Lindquist E."/>
            <person name="Daum C."/>
            <person name="Ramamoorthy G.K."/>
            <person name="Gryganskyi A."/>
            <person name="Culley D."/>
            <person name="Magnuson J.K."/>
            <person name="James T.Y."/>
            <person name="O'Malley M.A."/>
            <person name="Stajich J.E."/>
            <person name="Spatafora J.W."/>
            <person name="Visel A."/>
            <person name="Grigoriev I.V."/>
        </authorList>
    </citation>
    <scope>NUCLEOTIDE SEQUENCE [LARGE SCALE GENOMIC DNA]</scope>
    <source>
        <strain evidence="2 3">PL171</strain>
    </source>
</reference>
<accession>A0A1Y2HZE1</accession>
<keyword evidence="3" id="KW-1185">Reference proteome</keyword>
<evidence type="ECO:0008006" key="4">
    <source>
        <dbReference type="Google" id="ProtNLM"/>
    </source>
</evidence>
<comment type="caution">
    <text evidence="2">The sequence shown here is derived from an EMBL/GenBank/DDBJ whole genome shotgun (WGS) entry which is preliminary data.</text>
</comment>
<name>A0A1Y2HZE1_9FUNG</name>
<evidence type="ECO:0000256" key="1">
    <source>
        <dbReference type="SAM" id="Phobius"/>
    </source>
</evidence>
<feature type="transmembrane region" description="Helical" evidence="1">
    <location>
        <begin position="66"/>
        <end position="93"/>
    </location>
</feature>
<feature type="transmembrane region" description="Helical" evidence="1">
    <location>
        <begin position="105"/>
        <end position="126"/>
    </location>
</feature>
<dbReference type="PANTHER" id="PTHR33802">
    <property type="entry name" value="SI:CH211-161H7.5-RELATED"/>
    <property type="match status" value="1"/>
</dbReference>
<feature type="transmembrane region" description="Helical" evidence="1">
    <location>
        <begin position="27"/>
        <end position="46"/>
    </location>
</feature>
<dbReference type="OrthoDB" id="5586934at2759"/>
<feature type="transmembrane region" description="Helical" evidence="1">
    <location>
        <begin position="251"/>
        <end position="272"/>
    </location>
</feature>
<organism evidence="2 3">
    <name type="scientific">Catenaria anguillulae PL171</name>
    <dbReference type="NCBI Taxonomy" id="765915"/>
    <lineage>
        <taxon>Eukaryota</taxon>
        <taxon>Fungi</taxon>
        <taxon>Fungi incertae sedis</taxon>
        <taxon>Blastocladiomycota</taxon>
        <taxon>Blastocladiomycetes</taxon>
        <taxon>Blastocladiales</taxon>
        <taxon>Catenariaceae</taxon>
        <taxon>Catenaria</taxon>
    </lineage>
</organism>
<feature type="transmembrane region" description="Helical" evidence="1">
    <location>
        <begin position="209"/>
        <end position="231"/>
    </location>
</feature>
<gene>
    <name evidence="2" type="ORF">BCR44DRAFT_76732</name>
</gene>
<evidence type="ECO:0000313" key="3">
    <source>
        <dbReference type="Proteomes" id="UP000193411"/>
    </source>
</evidence>
<proteinExistence type="predicted"/>
<dbReference type="Gene3D" id="1.20.1260.100">
    <property type="entry name" value="TspO/MBR protein"/>
    <property type="match status" value="1"/>
</dbReference>
<dbReference type="PANTHER" id="PTHR33802:SF1">
    <property type="entry name" value="XK-RELATED PROTEIN"/>
    <property type="match status" value="1"/>
</dbReference>
<sequence>MTLYAPLNTIDVKSVESRLPKVFGAPMLRVLNFVALIAVFVINGLGSSTVLSGRNTQQISDSFPNWLVPAGTAFSIWGVIYFFLAAWGIYQLLPRSYEDVAYNQGVGWVFLGNAALNIAWICVFAFRFPALSILLISGVLATNAVVYYRLKTKDPNPTWANYLCGHVGFSFYTAWLIGTQSELSEQGATVVNAFAVATTQDLRYIGETIAALVLVGVIEIFVTLWSGDAIITGVGCWTLCWIYAKNSTVDMLGTSALVLAIILGCVSGIMWIHRIYRVVTGKGGDYNV</sequence>
<dbReference type="InterPro" id="IPR038330">
    <property type="entry name" value="TspO/MBR-related_sf"/>
</dbReference>
<dbReference type="AlphaFoldDB" id="A0A1Y2HZE1"/>
<dbReference type="Proteomes" id="UP000193411">
    <property type="component" value="Unassembled WGS sequence"/>
</dbReference>
<feature type="transmembrane region" description="Helical" evidence="1">
    <location>
        <begin position="132"/>
        <end position="150"/>
    </location>
</feature>
<keyword evidence="1" id="KW-0472">Membrane</keyword>
<keyword evidence="1" id="KW-1133">Transmembrane helix</keyword>